<reference evidence="2" key="1">
    <citation type="journal article" date="2019" name="Int. J. Syst. Evol. Microbiol.">
        <title>The Global Catalogue of Microorganisms (GCM) 10K type strain sequencing project: providing services to taxonomists for standard genome sequencing and annotation.</title>
        <authorList>
            <consortium name="The Broad Institute Genomics Platform"/>
            <consortium name="The Broad Institute Genome Sequencing Center for Infectious Disease"/>
            <person name="Wu L."/>
            <person name="Ma J."/>
        </authorList>
    </citation>
    <scope>NUCLEOTIDE SEQUENCE [LARGE SCALE GENOMIC DNA]</scope>
    <source>
        <strain evidence="2">CGMCC 1.6960</strain>
    </source>
</reference>
<dbReference type="Proteomes" id="UP000626982">
    <property type="component" value="Unassembled WGS sequence"/>
</dbReference>
<dbReference type="PROSITE" id="PS51273">
    <property type="entry name" value="GATASE_TYPE_1"/>
    <property type="match status" value="1"/>
</dbReference>
<accession>A0ABQ2KLM4</accession>
<comment type="caution">
    <text evidence="1">The sequence shown here is derived from an EMBL/GenBank/DDBJ whole genome shotgun (WGS) entry which is preliminary data.</text>
</comment>
<dbReference type="Pfam" id="PF07722">
    <property type="entry name" value="Peptidase_C26"/>
    <property type="match status" value="1"/>
</dbReference>
<protein>
    <submittedName>
        <fullName evidence="1">Peptidase C26</fullName>
    </submittedName>
</protein>
<dbReference type="PANTHER" id="PTHR43235:SF1">
    <property type="entry name" value="GLUTAMINE AMIDOTRANSFERASE PB2B2.05-RELATED"/>
    <property type="match status" value="1"/>
</dbReference>
<dbReference type="EMBL" id="BMLM01000001">
    <property type="protein sequence ID" value="GGN85770.1"/>
    <property type="molecule type" value="Genomic_DNA"/>
</dbReference>
<keyword evidence="2" id="KW-1185">Reference proteome</keyword>
<dbReference type="RefSeq" id="WP_188717909.1">
    <property type="nucleotide sequence ID" value="NZ_BAABBD010000005.1"/>
</dbReference>
<dbReference type="PANTHER" id="PTHR43235">
    <property type="entry name" value="GLUTAMINE AMIDOTRANSFERASE PB2B2.05-RELATED"/>
    <property type="match status" value="1"/>
</dbReference>
<dbReference type="InterPro" id="IPR011697">
    <property type="entry name" value="Peptidase_C26"/>
</dbReference>
<evidence type="ECO:0000313" key="2">
    <source>
        <dbReference type="Proteomes" id="UP000626982"/>
    </source>
</evidence>
<dbReference type="CDD" id="cd01745">
    <property type="entry name" value="GATase1_2"/>
    <property type="match status" value="1"/>
</dbReference>
<name>A0ABQ2KLM4_9MICO</name>
<dbReference type="InterPro" id="IPR029062">
    <property type="entry name" value="Class_I_gatase-like"/>
</dbReference>
<gene>
    <name evidence="1" type="ORF">GCM10010968_18930</name>
</gene>
<sequence length="254" mass="26202">MTAVARIGIPARLSALEGADPRVALADGLLQAIVALTEADGVAVEVIGPDDADLARFDGFVLPGGGDVDPALYGGDQDAPVYDVNPEQDAFDLRVLEHARAAEAPVLAVCRGLQVVNVALGGTLHEDLAATDDAHRIAAGDGAGEEGLFAWHEVAVAPGDPLADAYGTDRPVVASAHHQGLRDLGRGLEVVATSDDGLVEAVRATEGSWLLGVQWHPEVARPASADAGDDRRSVPFELLRAAVAERLALADAGR</sequence>
<dbReference type="InterPro" id="IPR044668">
    <property type="entry name" value="PuuD-like"/>
</dbReference>
<evidence type="ECO:0000313" key="1">
    <source>
        <dbReference type="EMBL" id="GGN85770.1"/>
    </source>
</evidence>
<organism evidence="1 2">
    <name type="scientific">Agrococcus terreus</name>
    <dbReference type="NCBI Taxonomy" id="574649"/>
    <lineage>
        <taxon>Bacteria</taxon>
        <taxon>Bacillati</taxon>
        <taxon>Actinomycetota</taxon>
        <taxon>Actinomycetes</taxon>
        <taxon>Micrococcales</taxon>
        <taxon>Microbacteriaceae</taxon>
        <taxon>Agrococcus</taxon>
    </lineage>
</organism>
<proteinExistence type="predicted"/>
<dbReference type="Gene3D" id="3.40.50.880">
    <property type="match status" value="1"/>
</dbReference>
<dbReference type="SUPFAM" id="SSF52317">
    <property type="entry name" value="Class I glutamine amidotransferase-like"/>
    <property type="match status" value="1"/>
</dbReference>